<proteinExistence type="predicted"/>
<accession>A0A1Y3R3W0</accession>
<gene>
    <name evidence="1" type="ORF">B5G41_07275</name>
</gene>
<sequence length="83" mass="8290">MKKIFSFVVVMAAVAMVSCSGNSNKKAAQGEAAAVATEASACAGCDAKCDAEACDSSKSCCAEKCDSTKSCCAEKAEGACCNK</sequence>
<comment type="caution">
    <text evidence="1">The sequence shown here is derived from an EMBL/GenBank/DDBJ whole genome shotgun (WGS) entry which is preliminary data.</text>
</comment>
<dbReference type="Proteomes" id="UP000195772">
    <property type="component" value="Unassembled WGS sequence"/>
</dbReference>
<evidence type="ECO:0000313" key="1">
    <source>
        <dbReference type="EMBL" id="OUN03480.1"/>
    </source>
</evidence>
<dbReference type="EMBL" id="NFHB01000004">
    <property type="protein sequence ID" value="OUN03480.1"/>
    <property type="molecule type" value="Genomic_DNA"/>
</dbReference>
<dbReference type="RefSeq" id="WP_087402130.1">
    <property type="nucleotide sequence ID" value="NZ_NFHB01000004.1"/>
</dbReference>
<evidence type="ECO:0000313" key="2">
    <source>
        <dbReference type="Proteomes" id="UP000195772"/>
    </source>
</evidence>
<organism evidence="1 2">
    <name type="scientific">Alistipes onderdonkii</name>
    <dbReference type="NCBI Taxonomy" id="328813"/>
    <lineage>
        <taxon>Bacteria</taxon>
        <taxon>Pseudomonadati</taxon>
        <taxon>Bacteroidota</taxon>
        <taxon>Bacteroidia</taxon>
        <taxon>Bacteroidales</taxon>
        <taxon>Rikenellaceae</taxon>
        <taxon>Alistipes</taxon>
    </lineage>
</organism>
<name>A0A1Y3R3W0_9BACT</name>
<reference evidence="2" key="1">
    <citation type="submission" date="2017-04" db="EMBL/GenBank/DDBJ databases">
        <title>Function of individual gut microbiota members based on whole genome sequencing of pure cultures obtained from chicken caecum.</title>
        <authorList>
            <person name="Medvecky M."/>
            <person name="Cejkova D."/>
            <person name="Polansky O."/>
            <person name="Karasova D."/>
            <person name="Kubasova T."/>
            <person name="Cizek A."/>
            <person name="Rychlik I."/>
        </authorList>
    </citation>
    <scope>NUCLEOTIDE SEQUENCE [LARGE SCALE GENOMIC DNA]</scope>
    <source>
        <strain evidence="2">An90</strain>
    </source>
</reference>
<dbReference type="AlphaFoldDB" id="A0A1Y3R3W0"/>
<protein>
    <recommendedName>
        <fullName evidence="3">Lipoprotein</fullName>
    </recommendedName>
</protein>
<evidence type="ECO:0008006" key="3">
    <source>
        <dbReference type="Google" id="ProtNLM"/>
    </source>
</evidence>
<dbReference type="PROSITE" id="PS51257">
    <property type="entry name" value="PROKAR_LIPOPROTEIN"/>
    <property type="match status" value="1"/>
</dbReference>